<feature type="transmembrane region" description="Helical" evidence="1">
    <location>
        <begin position="345"/>
        <end position="363"/>
    </location>
</feature>
<dbReference type="InterPro" id="IPR002656">
    <property type="entry name" value="Acyl_transf_3_dom"/>
</dbReference>
<gene>
    <name evidence="4" type="ORF">ARB_06223</name>
</gene>
<dbReference type="InterPro" id="IPR050879">
    <property type="entry name" value="Acyltransferase_3"/>
</dbReference>
<feature type="transmembrane region" description="Helical" evidence="1">
    <location>
        <begin position="433"/>
        <end position="453"/>
    </location>
</feature>
<organism evidence="4 5">
    <name type="scientific">Arthroderma benhamiae (strain ATCC MYA-4681 / CBS 112371)</name>
    <name type="common">Trichophyton mentagrophytes</name>
    <dbReference type="NCBI Taxonomy" id="663331"/>
    <lineage>
        <taxon>Eukaryota</taxon>
        <taxon>Fungi</taxon>
        <taxon>Dikarya</taxon>
        <taxon>Ascomycota</taxon>
        <taxon>Pezizomycotina</taxon>
        <taxon>Eurotiomycetes</taxon>
        <taxon>Eurotiomycetidae</taxon>
        <taxon>Onygenales</taxon>
        <taxon>Arthrodermataceae</taxon>
        <taxon>Trichophyton</taxon>
    </lineage>
</organism>
<name>D4APQ5_ARTBC</name>
<sequence length="484" mass="54638">MFPFSLILSLWRSMVASGESGPPTRDNGRNVKWLDGLRGIASFLVILTHLARAWDYELFSAGPAEGTPRLLQQPVLRIPWQGRIGVTIFAFLTGYVCALKPLRLSGSGNYNASFSSIAKSAFRRPPRLILPATIALLFAWTVAQFGAFKVATRSDVDWFRAASVKVDPSWLKEISRLFFTILSTWTIGRNDYDDHQWALRPLLLASMLVYILLVATMYVKYHYRLAIYVVMILYFHQDASPNTGMLFTNSQSAINIYPANDGVFPTTETFGQQACYGMMLSDIASNHPENSYISSRPWLRRAICWVAIALGLWSASYPEHDVDRCGWSNILLESSKYMFPPNVNLGKRFTALGVDLIILGIFLSPSIKNVLSNSFFLWFGRNSFAVYLTHGTLLKTVLTYMVYGNITGEPWVVTKNENGEDVLPPWFTRGSPGVFAICIPIWLVIVYTVAHFWTTYVDSFCARVTQRLESLAFESDNEKTQLPR</sequence>
<dbReference type="STRING" id="663331.D4APQ5"/>
<dbReference type="eggNOG" id="ENOG502QVJG">
    <property type="taxonomic scope" value="Eukaryota"/>
</dbReference>
<dbReference type="OMA" id="DSHWFRR"/>
<evidence type="ECO:0000313" key="4">
    <source>
        <dbReference type="EMBL" id="EFE35266.1"/>
    </source>
</evidence>
<dbReference type="GeneID" id="9523738"/>
<keyword evidence="1" id="KW-0812">Transmembrane</keyword>
<protein>
    <recommendedName>
        <fullName evidence="3">Acyltransferase 3 domain-containing protein</fullName>
    </recommendedName>
</protein>
<feature type="chain" id="PRO_5003053893" description="Acyltransferase 3 domain-containing protein" evidence="2">
    <location>
        <begin position="19"/>
        <end position="484"/>
    </location>
</feature>
<dbReference type="HOGENOM" id="CLU_005679_4_0_1"/>
<feature type="domain" description="Acyltransferase 3" evidence="3">
    <location>
        <begin position="32"/>
        <end position="413"/>
    </location>
</feature>
<evidence type="ECO:0000256" key="1">
    <source>
        <dbReference type="SAM" id="Phobius"/>
    </source>
</evidence>
<feature type="transmembrane region" description="Helical" evidence="1">
    <location>
        <begin position="128"/>
        <end position="148"/>
    </location>
</feature>
<dbReference type="Pfam" id="PF01757">
    <property type="entry name" value="Acyl_transf_3"/>
    <property type="match status" value="1"/>
</dbReference>
<keyword evidence="5" id="KW-1185">Reference proteome</keyword>
<comment type="caution">
    <text evidence="4">The sequence shown here is derived from an EMBL/GenBank/DDBJ whole genome shotgun (WGS) entry which is preliminary data.</text>
</comment>
<evidence type="ECO:0000256" key="2">
    <source>
        <dbReference type="SAM" id="SignalP"/>
    </source>
</evidence>
<dbReference type="RefSeq" id="XP_003015911.1">
    <property type="nucleotide sequence ID" value="XM_003015865.1"/>
</dbReference>
<feature type="transmembrane region" description="Helical" evidence="1">
    <location>
        <begin position="298"/>
        <end position="317"/>
    </location>
</feature>
<dbReference type="KEGG" id="abe:ARB_06223"/>
<reference evidence="5" key="1">
    <citation type="journal article" date="2011" name="Genome Biol.">
        <title>Comparative and functional genomics provide insights into the pathogenicity of dermatophytic fungi.</title>
        <authorList>
            <person name="Burmester A."/>
            <person name="Shelest E."/>
            <person name="Gloeckner G."/>
            <person name="Heddergott C."/>
            <person name="Schindler S."/>
            <person name="Staib P."/>
            <person name="Heidel A."/>
            <person name="Felder M."/>
            <person name="Petzold A."/>
            <person name="Szafranski K."/>
            <person name="Feuermann M."/>
            <person name="Pedruzzi I."/>
            <person name="Priebe S."/>
            <person name="Groth M."/>
            <person name="Winkler R."/>
            <person name="Li W."/>
            <person name="Kniemeyer O."/>
            <person name="Schroeckh V."/>
            <person name="Hertweck C."/>
            <person name="Hube B."/>
            <person name="White T.C."/>
            <person name="Platzer M."/>
            <person name="Guthke R."/>
            <person name="Heitman J."/>
            <person name="Woestemeyer J."/>
            <person name="Zipfel P.F."/>
            <person name="Monod M."/>
            <person name="Brakhage A.A."/>
        </authorList>
    </citation>
    <scope>NUCLEOTIDE SEQUENCE [LARGE SCALE GENOMIC DNA]</scope>
    <source>
        <strain evidence="5">ATCC MYA-4681 / CBS 112371</strain>
    </source>
</reference>
<dbReference type="Proteomes" id="UP000008866">
    <property type="component" value="Unassembled WGS sequence"/>
</dbReference>
<dbReference type="GO" id="GO:0016747">
    <property type="term" value="F:acyltransferase activity, transferring groups other than amino-acyl groups"/>
    <property type="evidence" value="ECO:0007669"/>
    <property type="project" value="InterPro"/>
</dbReference>
<evidence type="ECO:0000313" key="5">
    <source>
        <dbReference type="Proteomes" id="UP000008866"/>
    </source>
</evidence>
<feature type="signal peptide" evidence="2">
    <location>
        <begin position="1"/>
        <end position="18"/>
    </location>
</feature>
<dbReference type="PANTHER" id="PTHR23028">
    <property type="entry name" value="ACETYLTRANSFERASE"/>
    <property type="match status" value="1"/>
</dbReference>
<evidence type="ECO:0000259" key="3">
    <source>
        <dbReference type="Pfam" id="PF01757"/>
    </source>
</evidence>
<keyword evidence="1" id="KW-0472">Membrane</keyword>
<proteinExistence type="predicted"/>
<keyword evidence="2" id="KW-0732">Signal</keyword>
<dbReference type="PANTHER" id="PTHR23028:SF128">
    <property type="entry name" value="ACYLTRANSFERASE 3 DOMAIN-CONTAINING PROTEIN"/>
    <property type="match status" value="1"/>
</dbReference>
<feature type="transmembrane region" description="Helical" evidence="1">
    <location>
        <begin position="384"/>
        <end position="403"/>
    </location>
</feature>
<keyword evidence="1" id="KW-1133">Transmembrane helix</keyword>
<feature type="transmembrane region" description="Helical" evidence="1">
    <location>
        <begin position="198"/>
        <end position="219"/>
    </location>
</feature>
<dbReference type="EMBL" id="ABSU01000004">
    <property type="protein sequence ID" value="EFE35266.1"/>
    <property type="molecule type" value="Genomic_DNA"/>
</dbReference>
<feature type="transmembrane region" description="Helical" evidence="1">
    <location>
        <begin position="80"/>
        <end position="99"/>
    </location>
</feature>
<dbReference type="AlphaFoldDB" id="D4APQ5"/>
<accession>D4APQ5</accession>